<dbReference type="KEGG" id="rher:EHE19_016835"/>
<dbReference type="RefSeq" id="WP_137698992.1">
    <property type="nucleotide sequence ID" value="NZ_CP061336.1"/>
</dbReference>
<protein>
    <submittedName>
        <fullName evidence="1">Uncharacterized protein</fullName>
    </submittedName>
</protein>
<name>A0A4U7J7F0_9FIRM</name>
<gene>
    <name evidence="1" type="ORF">EHE19_016835</name>
</gene>
<reference evidence="1 2" key="1">
    <citation type="submission" date="2020-09" db="EMBL/GenBank/DDBJ databases">
        <title>Characterization and genome sequencing of Ruminiclostridium sp. nov. MA18.</title>
        <authorList>
            <person name="Rettenmaier R."/>
            <person name="Kowollik M.-L."/>
            <person name="Liebl W."/>
            <person name="Zverlov V."/>
        </authorList>
    </citation>
    <scope>NUCLEOTIDE SEQUENCE [LARGE SCALE GENOMIC DNA]</scope>
    <source>
        <strain evidence="1 2">MA18</strain>
    </source>
</reference>
<dbReference type="AlphaFoldDB" id="A0A4U7J7F0"/>
<sequence length="148" mass="16518">MKSKIKILPMILAIVCICSSCGNGKNNIQITNGSAFLIEQNTFKLYLTIANKAEQTSELFKVKIKINNPILSTALGFYEKDLTESDRSKSPFVVESYKEITIDQSFPLNQDIDDSLIGDNVDNSDNIPSVQVEIIADDFTNTFPLDKF</sequence>
<organism evidence="1 2">
    <name type="scientific">Ruminiclostridium herbifermentans</name>
    <dbReference type="NCBI Taxonomy" id="2488810"/>
    <lineage>
        <taxon>Bacteria</taxon>
        <taxon>Bacillati</taxon>
        <taxon>Bacillota</taxon>
        <taxon>Clostridia</taxon>
        <taxon>Eubacteriales</taxon>
        <taxon>Oscillospiraceae</taxon>
        <taxon>Ruminiclostridium</taxon>
    </lineage>
</organism>
<proteinExistence type="predicted"/>
<evidence type="ECO:0000313" key="1">
    <source>
        <dbReference type="EMBL" id="QNU66503.1"/>
    </source>
</evidence>
<dbReference type="Proteomes" id="UP000306409">
    <property type="component" value="Chromosome"/>
</dbReference>
<accession>A0A4U7J7F0</accession>
<keyword evidence="2" id="KW-1185">Reference proteome</keyword>
<evidence type="ECO:0000313" key="2">
    <source>
        <dbReference type="Proteomes" id="UP000306409"/>
    </source>
</evidence>
<dbReference type="EMBL" id="CP061336">
    <property type="protein sequence ID" value="QNU66503.1"/>
    <property type="molecule type" value="Genomic_DNA"/>
</dbReference>